<evidence type="ECO:0000313" key="4">
    <source>
        <dbReference type="Proteomes" id="UP000263993"/>
    </source>
</evidence>
<keyword evidence="4" id="KW-1185">Reference proteome</keyword>
<keyword evidence="2" id="KW-0997">Cell inner membrane</keyword>
<dbReference type="InterPro" id="IPR036513">
    <property type="entry name" value="STAS_dom_sf"/>
</dbReference>
<evidence type="ECO:0000256" key="1">
    <source>
        <dbReference type="ARBA" id="ARBA00003787"/>
    </source>
</evidence>
<feature type="transmembrane region" description="Helical" evidence="2">
    <location>
        <begin position="270"/>
        <end position="299"/>
    </location>
</feature>
<evidence type="ECO:0000313" key="3">
    <source>
        <dbReference type="EMBL" id="RDV05028.1"/>
    </source>
</evidence>
<dbReference type="Pfam" id="PF02405">
    <property type="entry name" value="MlaE"/>
    <property type="match status" value="1"/>
</dbReference>
<keyword evidence="2" id="KW-0472">Membrane</keyword>
<dbReference type="InterPro" id="IPR030802">
    <property type="entry name" value="Permease_MalE"/>
</dbReference>
<dbReference type="GO" id="GO:0043190">
    <property type="term" value="C:ATP-binding cassette (ABC) transporter complex"/>
    <property type="evidence" value="ECO:0007669"/>
    <property type="project" value="InterPro"/>
</dbReference>
<protein>
    <submittedName>
        <fullName evidence="3">MlaE family lipid ABC transporter permease subunit</fullName>
    </submittedName>
</protein>
<sequence>MTSGTLEHAPSRGDGLDLTAAGHWTAEHARALEPLVDAATHTPGQIDQAPFTRVVLDATRITQLDTYGAWLIERTLRIWSSRGADTRVVGLPPIYNNLFEKVRAGQQKLTPLKHKQTGLVATLESVGRTMTAVASDLFTIFQIAGQLLMAFFSVCANPWRFRFTSLINHLERVCWNAVPIIILITFLIGAIIAQQGIFHFRTFGADIYVVDMVGVLVLRELGVLIVCIMIAGRSGSAYTAELGSMKMREEIDALRTMGFDPIEVLVLPRILALIIAVPILAFIGAMAALYGGGVVSWLYGGIDPKIFMSRLHESISVKTFAVGMIKAPFMALIIGLVACMEGLQVKGSAESLGAKTTDSVVKSIFLVIVIDGLFAVFFASVGI</sequence>
<feature type="transmembrane region" description="Helical" evidence="2">
    <location>
        <begin position="137"/>
        <end position="159"/>
    </location>
</feature>
<dbReference type="AlphaFoldDB" id="A0A371BBT5"/>
<dbReference type="PANTHER" id="PTHR30188">
    <property type="entry name" value="ABC TRANSPORTER PERMEASE PROTEIN-RELATED"/>
    <property type="match status" value="1"/>
</dbReference>
<comment type="subcellular location">
    <subcellularLocation>
        <location evidence="2">Cell inner membrane</location>
        <topology evidence="2">Multi-pass membrane protein</topology>
    </subcellularLocation>
</comment>
<dbReference type="Proteomes" id="UP000263993">
    <property type="component" value="Unassembled WGS sequence"/>
</dbReference>
<evidence type="ECO:0000256" key="2">
    <source>
        <dbReference type="RuleBase" id="RU362044"/>
    </source>
</evidence>
<name>A0A371BBT5_9BRAD</name>
<keyword evidence="2" id="KW-1133">Transmembrane helix</keyword>
<dbReference type="RefSeq" id="WP_115517053.1">
    <property type="nucleotide sequence ID" value="NZ_QRGO01000001.1"/>
</dbReference>
<dbReference type="EMBL" id="QRGO01000001">
    <property type="protein sequence ID" value="RDV05028.1"/>
    <property type="molecule type" value="Genomic_DNA"/>
</dbReference>
<keyword evidence="2" id="KW-0812">Transmembrane</keyword>
<organism evidence="3 4">
    <name type="scientific">Undibacter mobilis</name>
    <dbReference type="NCBI Taxonomy" id="2292256"/>
    <lineage>
        <taxon>Bacteria</taxon>
        <taxon>Pseudomonadati</taxon>
        <taxon>Pseudomonadota</taxon>
        <taxon>Alphaproteobacteria</taxon>
        <taxon>Hyphomicrobiales</taxon>
        <taxon>Nitrobacteraceae</taxon>
        <taxon>Undibacter</taxon>
    </lineage>
</organism>
<feature type="transmembrane region" description="Helical" evidence="2">
    <location>
        <begin position="179"/>
        <end position="200"/>
    </location>
</feature>
<comment type="function">
    <text evidence="1">Could be part of an ABC transporter complex.</text>
</comment>
<gene>
    <name evidence="3" type="ORF">DXH78_10910</name>
</gene>
<keyword evidence="2" id="KW-1003">Cell membrane</keyword>
<dbReference type="PANTHER" id="PTHR30188:SF3">
    <property type="entry name" value="ABC TRANSPORTER PERMEASE"/>
    <property type="match status" value="1"/>
</dbReference>
<feature type="transmembrane region" description="Helical" evidence="2">
    <location>
        <begin position="320"/>
        <end position="343"/>
    </location>
</feature>
<proteinExistence type="inferred from homology"/>
<dbReference type="NCBIfam" id="TIGR00056">
    <property type="entry name" value="MlaE family lipid ABC transporter permease subunit"/>
    <property type="match status" value="1"/>
</dbReference>
<comment type="similarity">
    <text evidence="2">Belongs to the MlaE permease family.</text>
</comment>
<feature type="transmembrane region" description="Helical" evidence="2">
    <location>
        <begin position="207"/>
        <end position="231"/>
    </location>
</feature>
<dbReference type="OrthoDB" id="9805022at2"/>
<accession>A0A371BBT5</accession>
<dbReference type="SUPFAM" id="SSF52091">
    <property type="entry name" value="SpoIIaa-like"/>
    <property type="match status" value="1"/>
</dbReference>
<reference evidence="4" key="1">
    <citation type="submission" date="2018-08" db="EMBL/GenBank/DDBJ databases">
        <authorList>
            <person name="Kim S.-J."/>
            <person name="Jung G.-Y."/>
        </authorList>
    </citation>
    <scope>NUCLEOTIDE SEQUENCE [LARGE SCALE GENOMIC DNA]</scope>
    <source>
        <strain evidence="4">GY_H</strain>
    </source>
</reference>
<dbReference type="GO" id="GO:0005548">
    <property type="term" value="F:phospholipid transporter activity"/>
    <property type="evidence" value="ECO:0007669"/>
    <property type="project" value="TreeGrafter"/>
</dbReference>
<dbReference type="InterPro" id="IPR003453">
    <property type="entry name" value="ABC_MlaE_roteobac"/>
</dbReference>
<feature type="transmembrane region" description="Helical" evidence="2">
    <location>
        <begin position="363"/>
        <end position="381"/>
    </location>
</feature>
<comment type="caution">
    <text evidence="3">The sequence shown here is derived from an EMBL/GenBank/DDBJ whole genome shotgun (WGS) entry which is preliminary data.</text>
</comment>